<organism evidence="1 2">
    <name type="scientific">Pseudomonas syringae</name>
    <dbReference type="NCBI Taxonomy" id="317"/>
    <lineage>
        <taxon>Bacteria</taxon>
        <taxon>Pseudomonadati</taxon>
        <taxon>Pseudomonadota</taxon>
        <taxon>Gammaproteobacteria</taxon>
        <taxon>Pseudomonadales</taxon>
        <taxon>Pseudomonadaceae</taxon>
        <taxon>Pseudomonas</taxon>
    </lineage>
</organism>
<accession>A0A085V3X8</accession>
<protein>
    <recommendedName>
        <fullName evidence="3">Phage Mu protein F like protein</fullName>
    </recommendedName>
</protein>
<sequence>MNVAELLQQVEALEPGMQKAYLDAVRATVDAATVAEVERLIAADDENGLVQLLTLGAMSLLIETVRSAFMTGARFEMAAIVIPRADRELIGRKEFDVNKAEASSWLAQQVTDTRNTTTDNVREAIRSVMGSRRVIGGIQPADQVVRTDRQAALDLIGRVSPQTGLRTGGVIGLPGNFAQYVANARAQLLSGDPAQLKQYLTRARRDRRFDGIVSRAITAGKAVTTKDADKITGRYSERLLKTHSEMLARTLAHESLNAGRDRAWEQLVEQGIARERVEKEWRDRNDEKVRNSHRGMRGMRMPLGQPFQTNSGALLRFPGDSSLGAGYDETANCRCMCIYHLKA</sequence>
<dbReference type="OrthoDB" id="952090at2"/>
<proteinExistence type="predicted"/>
<gene>
    <name evidence="1" type="ORF">IV01_26070</name>
</gene>
<evidence type="ECO:0000313" key="1">
    <source>
        <dbReference type="EMBL" id="KFE50141.1"/>
    </source>
</evidence>
<dbReference type="EMBL" id="JPQU01000109">
    <property type="protein sequence ID" value="KFE50141.1"/>
    <property type="molecule type" value="Genomic_DNA"/>
</dbReference>
<dbReference type="PATRIC" id="fig|317.175.peg.5431"/>
<evidence type="ECO:0000313" key="2">
    <source>
        <dbReference type="Proteomes" id="UP000028631"/>
    </source>
</evidence>
<dbReference type="Proteomes" id="UP000028631">
    <property type="component" value="Unassembled WGS sequence"/>
</dbReference>
<name>A0A085V3X8_PSESX</name>
<reference evidence="1 2" key="1">
    <citation type="submission" date="2014-07" db="EMBL/GenBank/DDBJ databases">
        <title>Draft Genome Sequences of Environmental Pseudomonas syringae strains.</title>
        <authorList>
            <person name="Baltrus D.A."/>
            <person name="Berge O."/>
            <person name="Morris C."/>
        </authorList>
    </citation>
    <scope>NUCLEOTIDE SEQUENCE [LARGE SCALE GENOMIC DNA]</scope>
    <source>
        <strain evidence="1 2">GAW0119</strain>
    </source>
</reference>
<evidence type="ECO:0008006" key="3">
    <source>
        <dbReference type="Google" id="ProtNLM"/>
    </source>
</evidence>
<comment type="caution">
    <text evidence="1">The sequence shown here is derived from an EMBL/GenBank/DDBJ whole genome shotgun (WGS) entry which is preliminary data.</text>
</comment>
<dbReference type="AlphaFoldDB" id="A0A085V3X8"/>
<dbReference type="RefSeq" id="WP_032631984.1">
    <property type="nucleotide sequence ID" value="NZ_JPQU01000109.1"/>
</dbReference>
<keyword evidence="2" id="KW-1185">Reference proteome</keyword>